<accession>A0ABM9G563</accession>
<protein>
    <submittedName>
        <fullName evidence="1">Uncharacterized protein</fullName>
    </submittedName>
</protein>
<name>A0ABM9G563_9BACL</name>
<dbReference type="Proteomes" id="UP001154322">
    <property type="component" value="Unassembled WGS sequence"/>
</dbReference>
<dbReference type="SUPFAM" id="SSF58104">
    <property type="entry name" value="Methyl-accepting chemotaxis protein (MCP) signaling domain"/>
    <property type="match status" value="1"/>
</dbReference>
<evidence type="ECO:0000313" key="1">
    <source>
        <dbReference type="EMBL" id="CAH8246958.1"/>
    </source>
</evidence>
<proteinExistence type="predicted"/>
<organism evidence="1 2">
    <name type="scientific">Paenibacillus melissococcoides</name>
    <dbReference type="NCBI Taxonomy" id="2912268"/>
    <lineage>
        <taxon>Bacteria</taxon>
        <taxon>Bacillati</taxon>
        <taxon>Bacillota</taxon>
        <taxon>Bacilli</taxon>
        <taxon>Bacillales</taxon>
        <taxon>Paenibacillaceae</taxon>
        <taxon>Paenibacillus</taxon>
    </lineage>
</organism>
<gene>
    <name evidence="1" type="ORF">WJ0W_004190</name>
</gene>
<evidence type="ECO:0000313" key="2">
    <source>
        <dbReference type="Proteomes" id="UP001154322"/>
    </source>
</evidence>
<dbReference type="RefSeq" id="WP_213425956.1">
    <property type="nucleotide sequence ID" value="NZ_AP031286.1"/>
</dbReference>
<reference evidence="1" key="1">
    <citation type="submission" date="2022-06" db="EMBL/GenBank/DDBJ databases">
        <authorList>
            <person name="Dietemann V."/>
            <person name="Ory F."/>
            <person name="Dainat B."/>
            <person name="Oberhansli S."/>
        </authorList>
    </citation>
    <scope>NUCLEOTIDE SEQUENCE</scope>
    <source>
        <strain evidence="1">Ena-SAMPLE-TAB-26-04-2022-14:26:32:270-5432</strain>
    </source>
</reference>
<sequence>MTKAGTGQIEETLGQMIQALNQAVHTGERTREQVGMTATGVEAACGRFEQLLQAIAHNQERPAQIDACAQRVEQRAQAAHAELKRMAERD</sequence>
<dbReference type="EMBL" id="CALYLO010000006">
    <property type="protein sequence ID" value="CAH8246958.1"/>
    <property type="molecule type" value="Genomic_DNA"/>
</dbReference>
<comment type="caution">
    <text evidence="1">The sequence shown here is derived from an EMBL/GenBank/DDBJ whole genome shotgun (WGS) entry which is preliminary data.</text>
</comment>
<keyword evidence="2" id="KW-1185">Reference proteome</keyword>